<comment type="cofactor">
    <cofactor evidence="1">
        <name>Fe(2+)</name>
        <dbReference type="ChEBI" id="CHEBI:29033"/>
    </cofactor>
</comment>
<dbReference type="InterPro" id="IPR042098">
    <property type="entry name" value="TauD-like_sf"/>
</dbReference>
<evidence type="ECO:0000313" key="6">
    <source>
        <dbReference type="Proteomes" id="UP000813215"/>
    </source>
</evidence>
<dbReference type="InterPro" id="IPR050411">
    <property type="entry name" value="AlphaKG_dependent_hydroxylases"/>
</dbReference>
<evidence type="ECO:0000256" key="3">
    <source>
        <dbReference type="ARBA" id="ARBA00023194"/>
    </source>
</evidence>
<keyword evidence="3" id="KW-0045">Antibiotic biosynthesis</keyword>
<evidence type="ECO:0000313" key="5">
    <source>
        <dbReference type="EMBL" id="MBW4431414.1"/>
    </source>
</evidence>
<dbReference type="SUPFAM" id="SSF51197">
    <property type="entry name" value="Clavaminate synthase-like"/>
    <property type="match status" value="1"/>
</dbReference>
<dbReference type="PANTHER" id="PTHR10696">
    <property type="entry name" value="GAMMA-BUTYROBETAINE HYDROXYLASE-RELATED"/>
    <property type="match status" value="1"/>
</dbReference>
<dbReference type="Pfam" id="PF02668">
    <property type="entry name" value="TauD"/>
    <property type="match status" value="1"/>
</dbReference>
<gene>
    <name evidence="5" type="ORF">KME28_06710</name>
</gene>
<evidence type="ECO:0000259" key="4">
    <source>
        <dbReference type="Pfam" id="PF02668"/>
    </source>
</evidence>
<dbReference type="PANTHER" id="PTHR10696:SF56">
    <property type="entry name" value="TAUD_TFDA-LIKE DOMAIN-CONTAINING PROTEIN"/>
    <property type="match status" value="1"/>
</dbReference>
<dbReference type="AlphaFoldDB" id="A0A9E3LSP3"/>
<keyword evidence="2" id="KW-0560">Oxidoreductase</keyword>
<accession>A0A9E3LSP3</accession>
<evidence type="ECO:0000256" key="1">
    <source>
        <dbReference type="ARBA" id="ARBA00001954"/>
    </source>
</evidence>
<dbReference type="GO" id="GO:0017000">
    <property type="term" value="P:antibiotic biosynthetic process"/>
    <property type="evidence" value="ECO:0007669"/>
    <property type="project" value="UniProtKB-KW"/>
</dbReference>
<comment type="caution">
    <text evidence="5">The sequence shown here is derived from an EMBL/GenBank/DDBJ whole genome shotgun (WGS) entry which is preliminary data.</text>
</comment>
<evidence type="ECO:0000256" key="2">
    <source>
        <dbReference type="ARBA" id="ARBA00023002"/>
    </source>
</evidence>
<dbReference type="InterPro" id="IPR003819">
    <property type="entry name" value="TauD/TfdA-like"/>
</dbReference>
<reference evidence="5" key="2">
    <citation type="journal article" date="2022" name="Microbiol. Resour. Announc.">
        <title>Metagenome Sequencing to Explore Phylogenomics of Terrestrial Cyanobacteria.</title>
        <authorList>
            <person name="Ward R.D."/>
            <person name="Stajich J.E."/>
            <person name="Johansen J.R."/>
            <person name="Huntemann M."/>
            <person name="Clum A."/>
            <person name="Foster B."/>
            <person name="Foster B."/>
            <person name="Roux S."/>
            <person name="Palaniappan K."/>
            <person name="Varghese N."/>
            <person name="Mukherjee S."/>
            <person name="Reddy T.B.K."/>
            <person name="Daum C."/>
            <person name="Copeland A."/>
            <person name="Chen I.A."/>
            <person name="Ivanova N.N."/>
            <person name="Kyrpides N.C."/>
            <person name="Shapiro N."/>
            <person name="Eloe-Fadrosh E.A."/>
            <person name="Pietrasiak N."/>
        </authorList>
    </citation>
    <scope>NUCLEOTIDE SEQUENCE</scope>
    <source>
        <strain evidence="5">HA4357-MV3</strain>
    </source>
</reference>
<proteinExistence type="predicted"/>
<organism evidence="5 6">
    <name type="scientific">Pelatocladus maniniholoensis HA4357-MV3</name>
    <dbReference type="NCBI Taxonomy" id="1117104"/>
    <lineage>
        <taxon>Bacteria</taxon>
        <taxon>Bacillati</taxon>
        <taxon>Cyanobacteriota</taxon>
        <taxon>Cyanophyceae</taxon>
        <taxon>Nostocales</taxon>
        <taxon>Nostocaceae</taxon>
        <taxon>Pelatocladus</taxon>
    </lineage>
</organism>
<dbReference type="EMBL" id="JAHHHW010000069">
    <property type="protein sequence ID" value="MBW4431414.1"/>
    <property type="molecule type" value="Genomic_DNA"/>
</dbReference>
<dbReference type="Proteomes" id="UP000813215">
    <property type="component" value="Unassembled WGS sequence"/>
</dbReference>
<reference evidence="5" key="1">
    <citation type="submission" date="2021-05" db="EMBL/GenBank/DDBJ databases">
        <authorList>
            <person name="Pietrasiak N."/>
            <person name="Ward R."/>
            <person name="Stajich J.E."/>
            <person name="Kurbessoian T."/>
        </authorList>
    </citation>
    <scope>NUCLEOTIDE SEQUENCE</scope>
    <source>
        <strain evidence="5">HA4357-MV3</strain>
    </source>
</reference>
<dbReference type="GO" id="GO:0051213">
    <property type="term" value="F:dioxygenase activity"/>
    <property type="evidence" value="ECO:0007669"/>
    <property type="project" value="UniProtKB-KW"/>
</dbReference>
<protein>
    <submittedName>
        <fullName evidence="5">TauD/TfdA family dioxygenase</fullName>
    </submittedName>
</protein>
<sequence>MLKNSNQIIKIDKLASNLEDEKIIEASKNYIDKLTLKISTVEEINELELQKIFAIFNKYKFVILETEPLPNPQDNLLGLNNFFGSIIRHKRSDENGIVSVENLGSFPSDKAQLLSATNQMFSMHTDGTYEIEPPKVVAMQCVIPSNHGGFSQIVYAESIYDYLMENHPQELQSLFSNQLTITRGSQKATRAIFVEIEGRISMSFRDDPVVSIIIPPPIEKVFNVIKNYINTSSNQLRFKLKTNQILVIDNTSVLHGRTSFPDNEVRKLNRLCFDGISEYSHHLKFGFIPKSKFSNS</sequence>
<name>A0A9E3LSP3_9NOST</name>
<feature type="domain" description="TauD/TfdA-like" evidence="4">
    <location>
        <begin position="34"/>
        <end position="271"/>
    </location>
</feature>
<dbReference type="Gene3D" id="3.60.130.10">
    <property type="entry name" value="Clavaminate synthase-like"/>
    <property type="match status" value="1"/>
</dbReference>
<keyword evidence="5" id="KW-0223">Dioxygenase</keyword>